<keyword evidence="3" id="KW-1185">Reference proteome</keyword>
<sequence>MRRGSGDQQPLFAYVTTEEAPEYRAIIDVLFDAAAEYRSDLTLAVIDEALRCGTPAVLLDRDVLERRLTQLHKWGNVDRDRDESWAPDLRSYELRAYVYNLSAKGESAHEAVLGLEEALLRTISLQKVALLRVRAVLEELVEQVLVDTPDGDAVHNLAEELHRTFKALTGNASRFLQRVNHVLNAPAVQIDEYLLFKVDTIHYLAEFTDHLEAVSEDVVVLFARVDDAPAKLSEALEAGAKSYGEQIIDQSDSATSWAVLTSLRIDGVRRWFVPTDDTPTGGQRLHRMVRRAVLGIGPVLDRIRDAHLARSGRAADLLSLAGRFARSPTDEAAHTMWHNEFGLTGARHFCDETVNEAVPPSRDWWDAPGTRHTIKLRAISSHDNTGRVGRTPNHAATKRLLAEAARRRLAEAENACVALVRLGRTRLSAVGRLPNHATLELLARLVARAEQATADPLNGRRVGLSVDGRLRVTLHDPPAGSAARIVSPGGRWILPDYEIDIAWARES</sequence>
<dbReference type="InterPro" id="IPR013493">
    <property type="entry name" value="CHP02677"/>
</dbReference>
<proteinExistence type="predicted"/>
<evidence type="ECO:0000256" key="1">
    <source>
        <dbReference type="SAM" id="Coils"/>
    </source>
</evidence>
<comment type="caution">
    <text evidence="2">The sequence shown here is derived from an EMBL/GenBank/DDBJ whole genome shotgun (WGS) entry which is preliminary data.</text>
</comment>
<dbReference type="Pfam" id="PF09660">
    <property type="entry name" value="DUF2397"/>
    <property type="match status" value="1"/>
</dbReference>
<organism evidence="2 3">
    <name type="scientific">Saccharopolyspora phatthalungensis</name>
    <dbReference type="NCBI Taxonomy" id="664693"/>
    <lineage>
        <taxon>Bacteria</taxon>
        <taxon>Bacillati</taxon>
        <taxon>Actinomycetota</taxon>
        <taxon>Actinomycetes</taxon>
        <taxon>Pseudonocardiales</taxon>
        <taxon>Pseudonocardiaceae</taxon>
        <taxon>Saccharopolyspora</taxon>
    </lineage>
</organism>
<protein>
    <submittedName>
        <fullName evidence="2">Uncharacterized protein (TIGR02677 family)</fullName>
    </submittedName>
</protein>
<evidence type="ECO:0000313" key="2">
    <source>
        <dbReference type="EMBL" id="MBB5156877.1"/>
    </source>
</evidence>
<reference evidence="2 3" key="1">
    <citation type="submission" date="2020-08" db="EMBL/GenBank/DDBJ databases">
        <title>Sequencing the genomes of 1000 actinobacteria strains.</title>
        <authorList>
            <person name="Klenk H.-P."/>
        </authorList>
    </citation>
    <scope>NUCLEOTIDE SEQUENCE [LARGE SCALE GENOMIC DNA]</scope>
    <source>
        <strain evidence="2 3">DSM 45584</strain>
    </source>
</reference>
<name>A0A840QAA0_9PSEU</name>
<gene>
    <name evidence="2" type="ORF">BJ970_004411</name>
</gene>
<dbReference type="NCBIfam" id="TIGR02677">
    <property type="entry name" value="TIGR02677 family protein"/>
    <property type="match status" value="1"/>
</dbReference>
<dbReference type="Proteomes" id="UP000584374">
    <property type="component" value="Unassembled WGS sequence"/>
</dbReference>
<dbReference type="AlphaFoldDB" id="A0A840QAA0"/>
<evidence type="ECO:0000313" key="3">
    <source>
        <dbReference type="Proteomes" id="UP000584374"/>
    </source>
</evidence>
<feature type="coiled-coil region" evidence="1">
    <location>
        <begin position="395"/>
        <end position="422"/>
    </location>
</feature>
<keyword evidence="1" id="KW-0175">Coiled coil</keyword>
<dbReference type="RefSeq" id="WP_184727929.1">
    <property type="nucleotide sequence ID" value="NZ_JACHIW010000001.1"/>
</dbReference>
<accession>A0A840QAA0</accession>
<dbReference type="EMBL" id="JACHIW010000001">
    <property type="protein sequence ID" value="MBB5156877.1"/>
    <property type="molecule type" value="Genomic_DNA"/>
</dbReference>